<keyword evidence="2" id="KW-0255">Endonuclease</keyword>
<dbReference type="KEGG" id="ccha:ELD05_13685"/>
<evidence type="ECO:0000313" key="3">
    <source>
        <dbReference type="Proteomes" id="UP000282930"/>
    </source>
</evidence>
<proteinExistence type="predicted"/>
<dbReference type="AlphaFoldDB" id="A0A3T0D937"/>
<dbReference type="InterPro" id="IPR008538">
    <property type="entry name" value="Uma2"/>
</dbReference>
<dbReference type="PANTHER" id="PTHR36558:SF1">
    <property type="entry name" value="RESTRICTION ENDONUCLEASE DOMAIN-CONTAINING PROTEIN-RELATED"/>
    <property type="match status" value="1"/>
</dbReference>
<dbReference type="GO" id="GO:0004519">
    <property type="term" value="F:endonuclease activity"/>
    <property type="evidence" value="ECO:0007669"/>
    <property type="project" value="UniProtKB-KW"/>
</dbReference>
<dbReference type="RefSeq" id="WP_127352860.1">
    <property type="nucleotide sequence ID" value="NZ_CP034791.1"/>
</dbReference>
<dbReference type="Pfam" id="PF05685">
    <property type="entry name" value="Uma2"/>
    <property type="match status" value="1"/>
</dbReference>
<dbReference type="SUPFAM" id="SSF52980">
    <property type="entry name" value="Restriction endonuclease-like"/>
    <property type="match status" value="1"/>
</dbReference>
<accession>A0A3T0D937</accession>
<keyword evidence="2" id="KW-0378">Hydrolase</keyword>
<dbReference type="Proteomes" id="UP000282930">
    <property type="component" value="Chromosome"/>
</dbReference>
<dbReference type="PANTHER" id="PTHR36558">
    <property type="entry name" value="GLR1098 PROTEIN"/>
    <property type="match status" value="1"/>
</dbReference>
<feature type="domain" description="Putative restriction endonuclease" evidence="1">
    <location>
        <begin position="18"/>
        <end position="185"/>
    </location>
</feature>
<gene>
    <name evidence="2" type="ORF">ELD05_13685</name>
</gene>
<dbReference type="EMBL" id="CP034791">
    <property type="protein sequence ID" value="AZT91554.1"/>
    <property type="molecule type" value="Genomic_DNA"/>
</dbReference>
<reference evidence="2 3" key="1">
    <citation type="submission" date="2018-12" db="EMBL/GenBank/DDBJ databases">
        <title>Genome sequence from the cellulolytic species, Caldicellulosiruptor changbaiensis.</title>
        <authorList>
            <person name="Blumer-Schuette S.E."/>
            <person name="Mendoza C."/>
        </authorList>
    </citation>
    <scope>NUCLEOTIDE SEQUENCE [LARGE SCALE GENOMIC DNA]</scope>
    <source>
        <strain evidence="2 3">CBS-Z</strain>
    </source>
</reference>
<protein>
    <submittedName>
        <fullName evidence="2">Uma2 family endonuclease</fullName>
    </submittedName>
</protein>
<keyword evidence="3" id="KW-1185">Reference proteome</keyword>
<sequence length="191" mass="21897">MEEIQKSNIKTYSNLKEISENKVYTLIDGTLFLHAAPSWQHQKILKNLMLIFGNYLKDKDCEIFSAPFDVFLEAKDEIDVENATTVVQPDLTIICDKSKLAKTGYIGAPKMIIEITSPSTVRLDRVLKFNKYEEAGVKEYWVLEPENKIITCFVLQSDGRYGRPKIFSEGDIIKVATFPDLEIHVNEIFEI</sequence>
<dbReference type="InterPro" id="IPR012296">
    <property type="entry name" value="Nuclease_put_TT1808"/>
</dbReference>
<evidence type="ECO:0000259" key="1">
    <source>
        <dbReference type="Pfam" id="PF05685"/>
    </source>
</evidence>
<evidence type="ECO:0000313" key="2">
    <source>
        <dbReference type="EMBL" id="AZT91554.1"/>
    </source>
</evidence>
<name>A0A3T0D937_9FIRM</name>
<dbReference type="CDD" id="cd06260">
    <property type="entry name" value="DUF820-like"/>
    <property type="match status" value="1"/>
</dbReference>
<keyword evidence="2" id="KW-0540">Nuclease</keyword>
<dbReference type="InterPro" id="IPR011335">
    <property type="entry name" value="Restrct_endonuc-II-like"/>
</dbReference>
<dbReference type="Gene3D" id="3.90.1570.10">
    <property type="entry name" value="tt1808, chain A"/>
    <property type="match status" value="1"/>
</dbReference>
<organism evidence="2 3">
    <name type="scientific">Caldicellulosiruptor changbaiensis</name>
    <dbReference type="NCBI Taxonomy" id="1222016"/>
    <lineage>
        <taxon>Bacteria</taxon>
        <taxon>Bacillati</taxon>
        <taxon>Bacillota</taxon>
        <taxon>Bacillota incertae sedis</taxon>
        <taxon>Caldicellulosiruptorales</taxon>
        <taxon>Caldicellulosiruptoraceae</taxon>
        <taxon>Caldicellulosiruptor</taxon>
    </lineage>
</organism>